<evidence type="ECO:0000313" key="10">
    <source>
        <dbReference type="EMBL" id="MBD8503823.1"/>
    </source>
</evidence>
<dbReference type="InterPro" id="IPR048931">
    <property type="entry name" value="WHD_2nd_SelB_bact"/>
</dbReference>
<dbReference type="Pfam" id="PF25461">
    <property type="entry name" value="Beta-barrel_SelB"/>
    <property type="match status" value="1"/>
</dbReference>
<dbReference type="InterPro" id="IPR009001">
    <property type="entry name" value="Transl_elong_EF1A/Init_IF2_C"/>
</dbReference>
<dbReference type="NCBIfam" id="TIGR00475">
    <property type="entry name" value="selB"/>
    <property type="match status" value="1"/>
</dbReference>
<evidence type="ECO:0000256" key="5">
    <source>
        <dbReference type="ARBA" id="ARBA00022917"/>
    </source>
</evidence>
<dbReference type="PRINTS" id="PR00315">
    <property type="entry name" value="ELONGATNFCT"/>
</dbReference>
<gene>
    <name evidence="10" type="primary">selB</name>
    <name evidence="10" type="ORF">IFO67_13085</name>
</gene>
<evidence type="ECO:0000259" key="9">
    <source>
        <dbReference type="PROSITE" id="PS51722"/>
    </source>
</evidence>
<dbReference type="PROSITE" id="PS51722">
    <property type="entry name" value="G_TR_2"/>
    <property type="match status" value="1"/>
</dbReference>
<dbReference type="InterPro" id="IPR015190">
    <property type="entry name" value="Elong_fac_SelB-wing-hlx_typ-2"/>
</dbReference>
<proteinExistence type="predicted"/>
<dbReference type="PANTHER" id="PTHR43721:SF9">
    <property type="entry name" value="GTP-BINDING PROTEIN 1"/>
    <property type="match status" value="1"/>
</dbReference>
<evidence type="ECO:0000256" key="6">
    <source>
        <dbReference type="ARBA" id="ARBA00023134"/>
    </source>
</evidence>
<evidence type="ECO:0000256" key="1">
    <source>
        <dbReference type="ARBA" id="ARBA00004496"/>
    </source>
</evidence>
<dbReference type="InterPro" id="IPR027417">
    <property type="entry name" value="P-loop_NTPase"/>
</dbReference>
<evidence type="ECO:0000256" key="2">
    <source>
        <dbReference type="ARBA" id="ARBA00015953"/>
    </source>
</evidence>
<keyword evidence="5" id="KW-0648">Protein biosynthesis</keyword>
<dbReference type="Gene3D" id="1.10.10.10">
    <property type="entry name" value="Winged helix-like DNA-binding domain superfamily/Winged helix DNA-binding domain"/>
    <property type="match status" value="3"/>
</dbReference>
<dbReference type="InterPro" id="IPR057335">
    <property type="entry name" value="Beta-barrel_SelB"/>
</dbReference>
<sequence>MLIGTAGHIDHGKTTLVRALTGVDTDRLPEEKKRGITIELGYAYAPLPAAAGEPAGGLAFIDVPGHEKFVPTMLTGAAGVDFALLVVAADDGVMPQTREHLAILQILGVARGAVAITKCDRVDAARIAAVEAEVRALLARTPLAGVPVFPVAAAGAERFQLDALRDHLVAAARAEPAQLPPGAGFRLAVDRHFAVAGAGTVVTGTAYAGRLRVGDRVLLARGDGFLREVRVRGLHVNNRAADEGRAGQRCAVNLVGVEHREVERGDWLCVPALARPTDRLDLRLSLLADAPRTLGQWSAVTLHHAAGQAQARLALLDDALEAGGLAPGGSALVQAVLDRPILACWGDRVVIRDAAGRLTLGGGRVLDPFPPARHRRRPARLALLGALEHADPAARLAALLAAAPYGLDAAELAAAHNLDADAWLAALPAGAALRVDTARGAQLFDPAVWAGLCERVLMRLVAHHEQFADEPGVERERLRRMALPQLASPAFLALLEALLAEGRLARAGSAWHLPGHTVELSPAERERADRLLALLADGRFDPPWVRDLATATGFADADVRRLLRQLAARGEAFQVVRDLFYPAAVVAELAGIAGELAAQDEGGRIRAAAFRDRIGGGRKRAIQILEFFDRVGYTRRVGEGARRAHLIRGEAPVLLEAAAL</sequence>
<reference evidence="11" key="1">
    <citation type="submission" date="2023-07" db="EMBL/GenBank/DDBJ databases">
        <title>Thauera sp. CAU 1555 isolated from sand of Yaerae Beach.</title>
        <authorList>
            <person name="Kim W."/>
        </authorList>
    </citation>
    <scope>NUCLEOTIDE SEQUENCE [LARGE SCALE GENOMIC DNA]</scope>
    <source>
        <strain evidence="11">CAU 1555</strain>
    </source>
</reference>
<dbReference type="SUPFAM" id="SSF46785">
    <property type="entry name" value="Winged helix' DNA-binding domain"/>
    <property type="match status" value="3"/>
</dbReference>
<dbReference type="SUPFAM" id="SSF50465">
    <property type="entry name" value="EF-Tu/eEF-1alpha/eIF2-gamma C-terminal domain"/>
    <property type="match status" value="1"/>
</dbReference>
<dbReference type="InterPro" id="IPR050055">
    <property type="entry name" value="EF-Tu_GTPase"/>
</dbReference>
<keyword evidence="10" id="KW-0251">Elongation factor</keyword>
<keyword evidence="6" id="KW-0342">GTP-binding</keyword>
<dbReference type="InterPro" id="IPR036388">
    <property type="entry name" value="WH-like_DNA-bd_sf"/>
</dbReference>
<dbReference type="SUPFAM" id="SSF50447">
    <property type="entry name" value="Translation proteins"/>
    <property type="match status" value="1"/>
</dbReference>
<dbReference type="EMBL" id="JACYTO010000002">
    <property type="protein sequence ID" value="MBD8503823.1"/>
    <property type="molecule type" value="Genomic_DNA"/>
</dbReference>
<dbReference type="InterPro" id="IPR000795">
    <property type="entry name" value="T_Tr_GTP-bd_dom"/>
</dbReference>
<dbReference type="Pfam" id="PF09106">
    <property type="entry name" value="WHD_2nd_SelB"/>
    <property type="match status" value="1"/>
</dbReference>
<protein>
    <recommendedName>
        <fullName evidence="2">Selenocysteine-specific elongation factor</fullName>
    </recommendedName>
    <alternativeName>
        <fullName evidence="8">SelB translation factor</fullName>
    </alternativeName>
</protein>
<dbReference type="Gene3D" id="2.40.30.10">
    <property type="entry name" value="Translation factors"/>
    <property type="match status" value="1"/>
</dbReference>
<dbReference type="InterPro" id="IPR036390">
    <property type="entry name" value="WH_DNA-bd_sf"/>
</dbReference>
<comment type="subcellular location">
    <subcellularLocation>
        <location evidence="1">Cytoplasm</location>
    </subcellularLocation>
</comment>
<evidence type="ECO:0000256" key="7">
    <source>
        <dbReference type="ARBA" id="ARBA00025526"/>
    </source>
</evidence>
<keyword evidence="3" id="KW-0963">Cytoplasm</keyword>
<dbReference type="InterPro" id="IPR009000">
    <property type="entry name" value="Transl_B-barrel_sf"/>
</dbReference>
<evidence type="ECO:0000313" key="11">
    <source>
        <dbReference type="Proteomes" id="UP000603602"/>
    </source>
</evidence>
<dbReference type="Proteomes" id="UP000603602">
    <property type="component" value="Unassembled WGS sequence"/>
</dbReference>
<comment type="caution">
    <text evidence="10">The sequence shown here is derived from an EMBL/GenBank/DDBJ whole genome shotgun (WGS) entry which is preliminary data.</text>
</comment>
<dbReference type="Gene3D" id="3.40.50.300">
    <property type="entry name" value="P-loop containing nucleotide triphosphate hydrolases"/>
    <property type="match status" value="1"/>
</dbReference>
<evidence type="ECO:0000256" key="4">
    <source>
        <dbReference type="ARBA" id="ARBA00022741"/>
    </source>
</evidence>
<feature type="domain" description="Tr-type G" evidence="9">
    <location>
        <begin position="1"/>
        <end position="177"/>
    </location>
</feature>
<dbReference type="Pfam" id="PF00009">
    <property type="entry name" value="GTP_EFTU"/>
    <property type="match status" value="1"/>
</dbReference>
<evidence type="ECO:0000256" key="8">
    <source>
        <dbReference type="ARBA" id="ARBA00031615"/>
    </source>
</evidence>
<dbReference type="InterPro" id="IPR004535">
    <property type="entry name" value="Transl_elong_SelB"/>
</dbReference>
<dbReference type="Pfam" id="PF03144">
    <property type="entry name" value="GTP_EFTU_D2"/>
    <property type="match status" value="1"/>
</dbReference>
<dbReference type="PANTHER" id="PTHR43721">
    <property type="entry name" value="ELONGATION FACTOR TU-RELATED"/>
    <property type="match status" value="1"/>
</dbReference>
<dbReference type="CDD" id="cd04171">
    <property type="entry name" value="SelB"/>
    <property type="match status" value="1"/>
</dbReference>
<evidence type="ECO:0000256" key="3">
    <source>
        <dbReference type="ARBA" id="ARBA00022490"/>
    </source>
</evidence>
<organism evidence="10 11">
    <name type="scientific">Thauera sedimentorum</name>
    <dbReference type="NCBI Taxonomy" id="2767595"/>
    <lineage>
        <taxon>Bacteria</taxon>
        <taxon>Pseudomonadati</taxon>
        <taxon>Pseudomonadota</taxon>
        <taxon>Betaproteobacteria</taxon>
        <taxon>Rhodocyclales</taxon>
        <taxon>Zoogloeaceae</taxon>
        <taxon>Thauera</taxon>
    </lineage>
</organism>
<dbReference type="InterPro" id="IPR004161">
    <property type="entry name" value="EFTu-like_2"/>
</dbReference>
<dbReference type="SUPFAM" id="SSF52540">
    <property type="entry name" value="P-loop containing nucleoside triphosphate hydrolases"/>
    <property type="match status" value="1"/>
</dbReference>
<name>A0ABR9BBV2_9RHOO</name>
<dbReference type="GO" id="GO:0003746">
    <property type="term" value="F:translation elongation factor activity"/>
    <property type="evidence" value="ECO:0007669"/>
    <property type="project" value="UniProtKB-KW"/>
</dbReference>
<dbReference type="RefSeq" id="WP_187718624.1">
    <property type="nucleotide sequence ID" value="NZ_JACTAH010000002.1"/>
</dbReference>
<dbReference type="Pfam" id="PF21214">
    <property type="entry name" value="WHD_2nd_SelB_bact"/>
    <property type="match status" value="1"/>
</dbReference>
<dbReference type="Pfam" id="PF09107">
    <property type="entry name" value="WHD_3rd_SelB"/>
    <property type="match status" value="1"/>
</dbReference>
<comment type="function">
    <text evidence="7">Translation factor necessary for the incorporation of selenocysteine into proteins. It probably replaces EF-Tu for the insertion of selenocysteine directed by the UGA codon. SelB binds GTP and GDP.</text>
</comment>
<dbReference type="InterPro" id="IPR031157">
    <property type="entry name" value="G_TR_CS"/>
</dbReference>
<dbReference type="PROSITE" id="PS00301">
    <property type="entry name" value="G_TR_1"/>
    <property type="match status" value="1"/>
</dbReference>
<accession>A0ABR9BBV2</accession>
<keyword evidence="11" id="KW-1185">Reference proteome</keyword>
<keyword evidence="4" id="KW-0547">Nucleotide-binding</keyword>
<dbReference type="InterPro" id="IPR015191">
    <property type="entry name" value="SelB_WHD4"/>
</dbReference>